<accession>A0A395HQK6</accession>
<dbReference type="Proteomes" id="UP000248961">
    <property type="component" value="Unassembled WGS sequence"/>
</dbReference>
<proteinExistence type="predicted"/>
<evidence type="ECO:0000313" key="2">
    <source>
        <dbReference type="EMBL" id="RAL10231.1"/>
    </source>
</evidence>
<dbReference type="InterPro" id="IPR040632">
    <property type="entry name" value="Sulfotransfer_4"/>
</dbReference>
<dbReference type="PANTHER" id="PTHR36978">
    <property type="entry name" value="P-LOOP CONTAINING NUCLEOTIDE TRIPHOSPHATE HYDROLASE"/>
    <property type="match status" value="1"/>
</dbReference>
<evidence type="ECO:0008006" key="4">
    <source>
        <dbReference type="Google" id="ProtNLM"/>
    </source>
</evidence>
<organism evidence="2 3">
    <name type="scientific">Aspergillus homomorphus (strain CBS 101889)</name>
    <dbReference type="NCBI Taxonomy" id="1450537"/>
    <lineage>
        <taxon>Eukaryota</taxon>
        <taxon>Fungi</taxon>
        <taxon>Dikarya</taxon>
        <taxon>Ascomycota</taxon>
        <taxon>Pezizomycotina</taxon>
        <taxon>Eurotiomycetes</taxon>
        <taxon>Eurotiomycetidae</taxon>
        <taxon>Eurotiales</taxon>
        <taxon>Aspergillaceae</taxon>
        <taxon>Aspergillus</taxon>
        <taxon>Aspergillus subgen. Circumdati</taxon>
    </lineage>
</organism>
<protein>
    <recommendedName>
        <fullName evidence="4">NAD dependent epimerase/dehydratase</fullName>
    </recommendedName>
</protein>
<keyword evidence="1" id="KW-0472">Membrane</keyword>
<dbReference type="InterPro" id="IPR027417">
    <property type="entry name" value="P-loop_NTPase"/>
</dbReference>
<dbReference type="EMBL" id="KZ824297">
    <property type="protein sequence ID" value="RAL10231.1"/>
    <property type="molecule type" value="Genomic_DNA"/>
</dbReference>
<sequence length="299" mass="33662">METIINTLYGLPPAPPRTRTGPMRILCVGLPRSGTESLSLALTRLGYKTFHGWDLVFDDAPYIQAWAKLVQRKYATPGDDPVTREEFDALLGPCDVVIDSAPALFTSEIIQAYPEAKVILNTRRDVDAWHCSAMSAFVDAGSRNWGLWWVHLFEAELFWLWRVYYGFGYPGLFGGRNTQQGLLCNGKRVYREHGFMVRGMVPSERLLEWNVEDGWAPLCEFLGKDVPDEPFPRTNNGAGFVQRVEAKIGPRKKRAFMNMALTAASVGVLGAAIVLGNDKRSVWWPVIQEVPAWIKAKWV</sequence>
<evidence type="ECO:0000313" key="3">
    <source>
        <dbReference type="Proteomes" id="UP000248961"/>
    </source>
</evidence>
<name>A0A395HQK6_ASPHC</name>
<dbReference type="OrthoDB" id="408152at2759"/>
<dbReference type="Pfam" id="PF17784">
    <property type="entry name" value="Sulfotransfer_4"/>
    <property type="match status" value="1"/>
</dbReference>
<keyword evidence="1" id="KW-1133">Transmembrane helix</keyword>
<dbReference type="AlphaFoldDB" id="A0A395HQK6"/>
<reference evidence="2 3" key="1">
    <citation type="submission" date="2018-02" db="EMBL/GenBank/DDBJ databases">
        <title>The genomes of Aspergillus section Nigri reveals drivers in fungal speciation.</title>
        <authorList>
            <consortium name="DOE Joint Genome Institute"/>
            <person name="Vesth T.C."/>
            <person name="Nybo J."/>
            <person name="Theobald S."/>
            <person name="Brandl J."/>
            <person name="Frisvad J.C."/>
            <person name="Nielsen K.F."/>
            <person name="Lyhne E.K."/>
            <person name="Kogle M.E."/>
            <person name="Kuo A."/>
            <person name="Riley R."/>
            <person name="Clum A."/>
            <person name="Nolan M."/>
            <person name="Lipzen A."/>
            <person name="Salamov A."/>
            <person name="Henrissat B."/>
            <person name="Wiebenga A."/>
            <person name="De vries R.P."/>
            <person name="Grigoriev I.V."/>
            <person name="Mortensen U.H."/>
            <person name="Andersen M.R."/>
            <person name="Baker S.E."/>
        </authorList>
    </citation>
    <scope>NUCLEOTIDE SEQUENCE [LARGE SCALE GENOMIC DNA]</scope>
    <source>
        <strain evidence="2 3">CBS 101889</strain>
    </source>
</reference>
<dbReference type="VEuPathDB" id="FungiDB:BO97DRAFT_407115"/>
<keyword evidence="3" id="KW-1185">Reference proteome</keyword>
<keyword evidence="1" id="KW-0812">Transmembrane</keyword>
<gene>
    <name evidence="2" type="ORF">BO97DRAFT_407115</name>
</gene>
<dbReference type="PANTHER" id="PTHR36978:SF8">
    <property type="entry name" value="NAD DEPENDENT EPIMERASE_DEHYDRATASE"/>
    <property type="match status" value="1"/>
</dbReference>
<dbReference type="GeneID" id="37199865"/>
<feature type="transmembrane region" description="Helical" evidence="1">
    <location>
        <begin position="255"/>
        <end position="275"/>
    </location>
</feature>
<dbReference type="STRING" id="1450537.A0A395HQK6"/>
<evidence type="ECO:0000256" key="1">
    <source>
        <dbReference type="SAM" id="Phobius"/>
    </source>
</evidence>
<dbReference type="Gene3D" id="3.40.50.300">
    <property type="entry name" value="P-loop containing nucleotide triphosphate hydrolases"/>
    <property type="match status" value="1"/>
</dbReference>
<dbReference type="RefSeq" id="XP_025549385.1">
    <property type="nucleotide sequence ID" value="XM_025695576.1"/>
</dbReference>
<dbReference type="SUPFAM" id="SSF52540">
    <property type="entry name" value="P-loop containing nucleoside triphosphate hydrolases"/>
    <property type="match status" value="1"/>
</dbReference>